<dbReference type="InterPro" id="IPR006314">
    <property type="entry name" value="Dyp_peroxidase"/>
</dbReference>
<evidence type="ECO:0000313" key="7">
    <source>
        <dbReference type="Proteomes" id="UP000799444"/>
    </source>
</evidence>
<reference evidence="6" key="1">
    <citation type="journal article" date="2020" name="Stud. Mycol.">
        <title>101 Dothideomycetes genomes: a test case for predicting lifestyles and emergence of pathogens.</title>
        <authorList>
            <person name="Haridas S."/>
            <person name="Albert R."/>
            <person name="Binder M."/>
            <person name="Bloem J."/>
            <person name="Labutti K."/>
            <person name="Salamov A."/>
            <person name="Andreopoulos B."/>
            <person name="Baker S."/>
            <person name="Barry K."/>
            <person name="Bills G."/>
            <person name="Bluhm B."/>
            <person name="Cannon C."/>
            <person name="Castanera R."/>
            <person name="Culley D."/>
            <person name="Daum C."/>
            <person name="Ezra D."/>
            <person name="Gonzalez J."/>
            <person name="Henrissat B."/>
            <person name="Kuo A."/>
            <person name="Liang C."/>
            <person name="Lipzen A."/>
            <person name="Lutzoni F."/>
            <person name="Magnuson J."/>
            <person name="Mondo S."/>
            <person name="Nolan M."/>
            <person name="Ohm R."/>
            <person name="Pangilinan J."/>
            <person name="Park H.-J."/>
            <person name="Ramirez L."/>
            <person name="Alfaro M."/>
            <person name="Sun H."/>
            <person name="Tritt A."/>
            <person name="Yoshinaga Y."/>
            <person name="Zwiers L.-H."/>
            <person name="Turgeon B."/>
            <person name="Goodwin S."/>
            <person name="Spatafora J."/>
            <person name="Crous P."/>
            <person name="Grigoriev I."/>
        </authorList>
    </citation>
    <scope>NUCLEOTIDE SEQUENCE</scope>
    <source>
        <strain evidence="6">CBS 125425</strain>
    </source>
</reference>
<evidence type="ECO:0000256" key="4">
    <source>
        <dbReference type="ARBA" id="ARBA00023002"/>
    </source>
</evidence>
<comment type="cofactor">
    <cofactor evidence="1">
        <name>heme b</name>
        <dbReference type="ChEBI" id="CHEBI:60344"/>
    </cofactor>
</comment>
<evidence type="ECO:0000256" key="5">
    <source>
        <dbReference type="ARBA" id="ARBA00023004"/>
    </source>
</evidence>
<proteinExistence type="predicted"/>
<evidence type="ECO:0000256" key="2">
    <source>
        <dbReference type="ARBA" id="ARBA00022559"/>
    </source>
</evidence>
<dbReference type="SUPFAM" id="SSF54909">
    <property type="entry name" value="Dimeric alpha+beta barrel"/>
    <property type="match status" value="1"/>
</dbReference>
<comment type="caution">
    <text evidence="6">The sequence shown here is derived from an EMBL/GenBank/DDBJ whole genome shotgun (WGS) entry which is preliminary data.</text>
</comment>
<dbReference type="PROSITE" id="PS51404">
    <property type="entry name" value="DYP_PEROXIDASE"/>
    <property type="match status" value="1"/>
</dbReference>
<keyword evidence="5" id="KW-0408">Iron</keyword>
<dbReference type="PANTHER" id="PTHR30521">
    <property type="entry name" value="DEFERROCHELATASE/PEROXIDASE"/>
    <property type="match status" value="1"/>
</dbReference>
<dbReference type="GO" id="GO:0004601">
    <property type="term" value="F:peroxidase activity"/>
    <property type="evidence" value="ECO:0007669"/>
    <property type="project" value="UniProtKB-KW"/>
</dbReference>
<organism evidence="6 7">
    <name type="scientific">Polyplosphaeria fusca</name>
    <dbReference type="NCBI Taxonomy" id="682080"/>
    <lineage>
        <taxon>Eukaryota</taxon>
        <taxon>Fungi</taxon>
        <taxon>Dikarya</taxon>
        <taxon>Ascomycota</taxon>
        <taxon>Pezizomycotina</taxon>
        <taxon>Dothideomycetes</taxon>
        <taxon>Pleosporomycetidae</taxon>
        <taxon>Pleosporales</taxon>
        <taxon>Tetraplosphaeriaceae</taxon>
        <taxon>Polyplosphaeria</taxon>
    </lineage>
</organism>
<dbReference type="AlphaFoldDB" id="A0A9P4QNS2"/>
<dbReference type="GO" id="GO:0020037">
    <property type="term" value="F:heme binding"/>
    <property type="evidence" value="ECO:0007669"/>
    <property type="project" value="InterPro"/>
</dbReference>
<keyword evidence="2" id="KW-0575">Peroxidase</keyword>
<dbReference type="InterPro" id="IPR011008">
    <property type="entry name" value="Dimeric_a/b-barrel"/>
</dbReference>
<dbReference type="OrthoDB" id="3207336at2759"/>
<evidence type="ECO:0008006" key="8">
    <source>
        <dbReference type="Google" id="ProtNLM"/>
    </source>
</evidence>
<evidence type="ECO:0000256" key="3">
    <source>
        <dbReference type="ARBA" id="ARBA00022723"/>
    </source>
</evidence>
<keyword evidence="4" id="KW-0560">Oxidoreductase</keyword>
<dbReference type="GO" id="GO:0046872">
    <property type="term" value="F:metal ion binding"/>
    <property type="evidence" value="ECO:0007669"/>
    <property type="project" value="UniProtKB-KW"/>
</dbReference>
<gene>
    <name evidence="6" type="ORF">EJ04DRAFT_592375</name>
</gene>
<keyword evidence="3" id="KW-0479">Metal-binding</keyword>
<evidence type="ECO:0000313" key="6">
    <source>
        <dbReference type="EMBL" id="KAF2728156.1"/>
    </source>
</evidence>
<protein>
    <recommendedName>
        <fullName evidence="8">Dyp-type peroxidase family</fullName>
    </recommendedName>
</protein>
<sequence>MAGQSHVLVAAPVRTDAAKALADLLETMNMAPGTADPANLLLPFGRIPTIHVARFVILDDPSLADRQQIAKQLPASEPLRLAFVANCDGTADELLYDLVQLATPGLQQIFSYCSDFDAHADMLAWLRAHRIVSSAAYTNWPGRSMTQVREEAALHHALRQARLAHPKASPEQLRHVLLAAARSVPLTPLPVPTFAEKVAQIGDFLRLPLYAALLSPLLIPTLPFLILLLRWRETHDPVLAPVPSIERNRQLKSIEDRDVTNQYSTIGSLKPGRFRRWLTTAILWIIDWSGRHLFTAGRLGRVNTIHFASWTFLDDKRRVFFASNYDGSREAYNDDFINKVAYGLNLAFSNGLGYPQTNWLIFDGAHHEQDFKRFLFHHQIPTQAIADRGFGSLTGACYLLLRIQSSALAKPWLRSFNITSLAQARTQRLPLVYQIAFTAAGLLALGTEVTPKAGFDPQFIDGIASDERRSHQLGDEGANAPANWHWGVGEQEPHVLLILLAADTAINSLVKDTCSAAVAAGCTVISGNTPTSTTTTPIGREPFGFADGISQPDYDWGGTLIPGGARDLTYRNKLAMGELLLGYPNEYGFIGDYPTTDELGRNGSYLVYRHLAQDVAGFWQWLARQDGDGAIALAERMVGRQLDGAPLPGLQSATTTGTDSPQNAFLFANDTDGLVCPIGAHIRRVNPRSADDPQGNHGFLRNLISTLGFSGTAIHDAVAAARFHRLTRRGRPYGPVIEPQAAMQGAGAGQETGLHFLCLNTNIARQFEFVQGAWIASAKFAGLAGEQDPLLGNRLPLAGAQPTDAFSYTDTGACPRAISGLPQFVTVRGSAYFFMPGLRGLARLLADG</sequence>
<dbReference type="PANTHER" id="PTHR30521:SF5">
    <property type="entry name" value="BLR4509 PROTEIN"/>
    <property type="match status" value="1"/>
</dbReference>
<name>A0A9P4QNS2_9PLEO</name>
<dbReference type="GO" id="GO:0005829">
    <property type="term" value="C:cytosol"/>
    <property type="evidence" value="ECO:0007669"/>
    <property type="project" value="TreeGrafter"/>
</dbReference>
<accession>A0A9P4QNS2</accession>
<evidence type="ECO:0000256" key="1">
    <source>
        <dbReference type="ARBA" id="ARBA00001970"/>
    </source>
</evidence>
<keyword evidence="7" id="KW-1185">Reference proteome</keyword>
<dbReference type="Proteomes" id="UP000799444">
    <property type="component" value="Unassembled WGS sequence"/>
</dbReference>
<dbReference type="EMBL" id="ML996293">
    <property type="protein sequence ID" value="KAF2728156.1"/>
    <property type="molecule type" value="Genomic_DNA"/>
</dbReference>